<dbReference type="GeneID" id="111105868"/>
<comment type="subcellular location">
    <subcellularLocation>
        <location evidence="1">Nucleus</location>
    </subcellularLocation>
</comment>
<keyword evidence="6" id="KW-0238">DNA-binding</keyword>
<dbReference type="GO" id="GO:0005634">
    <property type="term" value="C:nucleus"/>
    <property type="evidence" value="ECO:0007669"/>
    <property type="project" value="UniProtKB-SubCell"/>
</dbReference>
<evidence type="ECO:0000313" key="12">
    <source>
        <dbReference type="RefSeq" id="XP_022296032.1"/>
    </source>
</evidence>
<evidence type="ECO:0000313" key="11">
    <source>
        <dbReference type="Proteomes" id="UP000694844"/>
    </source>
</evidence>
<dbReference type="AlphaFoldDB" id="A0A8B8AXX2"/>
<evidence type="ECO:0000256" key="3">
    <source>
        <dbReference type="ARBA" id="ARBA00022771"/>
    </source>
</evidence>
<accession>A0A8B8AXX2</accession>
<evidence type="ECO:0000256" key="1">
    <source>
        <dbReference type="ARBA" id="ARBA00004123"/>
    </source>
</evidence>
<dbReference type="SUPFAM" id="SSF53098">
    <property type="entry name" value="Ribonuclease H-like"/>
    <property type="match status" value="1"/>
</dbReference>
<dbReference type="PROSITE" id="PS50808">
    <property type="entry name" value="ZF_BED"/>
    <property type="match status" value="1"/>
</dbReference>
<dbReference type="InterPro" id="IPR052035">
    <property type="entry name" value="ZnF_BED_domain_contain"/>
</dbReference>
<dbReference type="GO" id="GO:0003677">
    <property type="term" value="F:DNA binding"/>
    <property type="evidence" value="ECO:0007669"/>
    <property type="project" value="UniProtKB-KW"/>
</dbReference>
<gene>
    <name evidence="12" type="primary">LOC111105868</name>
</gene>
<name>A0A8B8AXX2_CRAVI</name>
<keyword evidence="3 9" id="KW-0863">Zinc-finger</keyword>
<proteinExistence type="predicted"/>
<dbReference type="OrthoDB" id="6142600at2759"/>
<dbReference type="InterPro" id="IPR008906">
    <property type="entry name" value="HATC_C_dom"/>
</dbReference>
<dbReference type="InterPro" id="IPR003656">
    <property type="entry name" value="Znf_BED"/>
</dbReference>
<dbReference type="RefSeq" id="XP_022296032.1">
    <property type="nucleotide sequence ID" value="XM_022440324.1"/>
</dbReference>
<dbReference type="Proteomes" id="UP000694844">
    <property type="component" value="Chromosome 8"/>
</dbReference>
<dbReference type="GO" id="GO:0046983">
    <property type="term" value="F:protein dimerization activity"/>
    <property type="evidence" value="ECO:0007669"/>
    <property type="project" value="InterPro"/>
</dbReference>
<feature type="domain" description="BED-type" evidence="10">
    <location>
        <begin position="18"/>
        <end position="82"/>
    </location>
</feature>
<dbReference type="PANTHER" id="PTHR46481">
    <property type="entry name" value="ZINC FINGER BED DOMAIN-CONTAINING PROTEIN 4"/>
    <property type="match status" value="1"/>
</dbReference>
<dbReference type="Pfam" id="PF05699">
    <property type="entry name" value="Dimer_Tnp_hAT"/>
    <property type="match status" value="1"/>
</dbReference>
<dbReference type="InterPro" id="IPR012337">
    <property type="entry name" value="RNaseH-like_sf"/>
</dbReference>
<keyword evidence="5" id="KW-0805">Transcription regulation</keyword>
<protein>
    <submittedName>
        <fullName evidence="12">Zinc finger BED domain-containing protein 1-like</fullName>
    </submittedName>
</protein>
<keyword evidence="4" id="KW-0862">Zinc</keyword>
<dbReference type="GO" id="GO:0009791">
    <property type="term" value="P:post-embryonic development"/>
    <property type="evidence" value="ECO:0007669"/>
    <property type="project" value="UniProtKB-ARBA"/>
</dbReference>
<dbReference type="InterPro" id="IPR036236">
    <property type="entry name" value="Znf_C2H2_sf"/>
</dbReference>
<evidence type="ECO:0000256" key="5">
    <source>
        <dbReference type="ARBA" id="ARBA00023015"/>
    </source>
</evidence>
<evidence type="ECO:0000256" key="8">
    <source>
        <dbReference type="ARBA" id="ARBA00023242"/>
    </source>
</evidence>
<keyword evidence="11" id="KW-1185">Reference proteome</keyword>
<evidence type="ECO:0000256" key="9">
    <source>
        <dbReference type="PROSITE-ProRule" id="PRU00027"/>
    </source>
</evidence>
<dbReference type="GO" id="GO:0008270">
    <property type="term" value="F:zinc ion binding"/>
    <property type="evidence" value="ECO:0007669"/>
    <property type="project" value="UniProtKB-KW"/>
</dbReference>
<evidence type="ECO:0000256" key="6">
    <source>
        <dbReference type="ARBA" id="ARBA00023125"/>
    </source>
</evidence>
<evidence type="ECO:0000259" key="10">
    <source>
        <dbReference type="PROSITE" id="PS50808"/>
    </source>
</evidence>
<dbReference type="PANTHER" id="PTHR46481:SF10">
    <property type="entry name" value="ZINC FINGER BED DOMAIN-CONTAINING PROTEIN 39"/>
    <property type="match status" value="1"/>
</dbReference>
<organism evidence="11 12">
    <name type="scientific">Crassostrea virginica</name>
    <name type="common">Eastern oyster</name>
    <dbReference type="NCBI Taxonomy" id="6565"/>
    <lineage>
        <taxon>Eukaryota</taxon>
        <taxon>Metazoa</taxon>
        <taxon>Spiralia</taxon>
        <taxon>Lophotrochozoa</taxon>
        <taxon>Mollusca</taxon>
        <taxon>Bivalvia</taxon>
        <taxon>Autobranchia</taxon>
        <taxon>Pteriomorphia</taxon>
        <taxon>Ostreida</taxon>
        <taxon>Ostreoidea</taxon>
        <taxon>Ostreidae</taxon>
        <taxon>Crassostrea</taxon>
    </lineage>
</organism>
<evidence type="ECO:0000256" key="4">
    <source>
        <dbReference type="ARBA" id="ARBA00022833"/>
    </source>
</evidence>
<evidence type="ECO:0000256" key="2">
    <source>
        <dbReference type="ARBA" id="ARBA00022723"/>
    </source>
</evidence>
<reference evidence="12" key="1">
    <citation type="submission" date="2025-08" db="UniProtKB">
        <authorList>
            <consortium name="RefSeq"/>
        </authorList>
    </citation>
    <scope>IDENTIFICATION</scope>
    <source>
        <tissue evidence="12">Whole sample</tissue>
    </source>
</reference>
<dbReference type="SMART" id="SM00614">
    <property type="entry name" value="ZnF_BED"/>
    <property type="match status" value="1"/>
</dbReference>
<dbReference type="Pfam" id="PF02892">
    <property type="entry name" value="zf-BED"/>
    <property type="match status" value="1"/>
</dbReference>
<dbReference type="KEGG" id="cvn:111105868"/>
<keyword evidence="8" id="KW-0539">Nucleus</keyword>
<evidence type="ECO:0000256" key="7">
    <source>
        <dbReference type="ARBA" id="ARBA00023163"/>
    </source>
</evidence>
<keyword evidence="2" id="KW-0479">Metal-binding</keyword>
<keyword evidence="7" id="KW-0804">Transcription</keyword>
<dbReference type="SUPFAM" id="SSF57667">
    <property type="entry name" value="beta-beta-alpha zinc fingers"/>
    <property type="match status" value="1"/>
</dbReference>
<sequence>MAGEDEFNDAILFPYPGATRSKVWSYFGFLKKGEGPPCKSNLQMDTVICKICKKSYANKGNTTNLQFHLEKHHKHETETEANSEKKFVQTKVNSVPMQSKGKISREKKKTLDDLALKFIVGKALPISTTDNRHFKAFVRELDPRYTPPSRYQIQNQLKEKKICITQNIKKELPQNACALTHDGWTSCATESYNTVTAHFITDEWDLRSVVLHTTQVQGSHTSEKIAEGLQETVSSWKLPVPVVVTDNAANEKKALELLGWEPCGCYGHRINLIVKHSLDFPDVSKILSKCRKLVSHFHRSTSLNDCLMEKQISIFSHDEKVIGHKLMADVPTRWNSSLDMLERILEQMPAIMAVASDTKLSKSLSENVRSSCLSFDEQSVVENLIEVLTPFKRATIILCAENCPTMNKVLVTLAKLKMTLQKFNTTPVVKRVAAKMEEELFKRAKSDEEIPLLAAMLSPDTKSLNFLPDSERLAAHQLLMTKALSMVDKNRNLLLDIKKEKTTDGIDQISSSDLPPSLPNEVKDVECVQKEFLHESESECSPAKKLKCSDLEEWLDDVYFVSEEKESPIVVIEREVSMYLGSKKSPEDLNLSLLEWWKKHQYMFPRLSILAKKYLGIPASSVPSERVFSLAGNLVNKKRSRMKPDLVDSLIFLKMNMDLYWNE</sequence>